<feature type="region of interest" description="Disordered" evidence="1">
    <location>
        <begin position="1"/>
        <end position="20"/>
    </location>
</feature>
<sequence length="375" mass="41077">MCGGSTGQPSMGNKCGGRRKQKKVVASTGLVANVISKEYGGSVSAERGKRSECSRPKRPWNVYYSQEEAEEFLCSMLGGSCDLDPAVVKDVFGHSGYDVEKPMYGHLDSACYTLAKETEHGLALQDDHRDCDKNHTSSEGKLLLEPGTGNLDLQQDVLAALFNVPNNSKQESSSMNWRKALKNVESFSQGLQFLSSGVSETHQKLQNDKMGGDDVFRTVAGQHWAMMKSYYQQAAVAYSKGDRAHASYLSEKGKFCSKLAHDAEEKASQEIFEARNKDIGNAVTIDLHGQHVKQAIRLLKVHLLLLTYVPSIKFLRVITGCGRHSVGGGGRLKQSATGLLKKEGIAWSEDNPGTLVIGIDRSKKYSFMDVDTDSE</sequence>
<accession>A0A7I8JRT2</accession>
<keyword evidence="4" id="KW-1185">Reference proteome</keyword>
<dbReference type="PANTHER" id="PTHR47676:SF1">
    <property type="entry name" value="SMR DOMAIN-CONTAINING PROTEIN"/>
    <property type="match status" value="1"/>
</dbReference>
<evidence type="ECO:0000259" key="2">
    <source>
        <dbReference type="PROSITE" id="PS50828"/>
    </source>
</evidence>
<gene>
    <name evidence="3" type="ORF">SI7747_17019312</name>
</gene>
<dbReference type="SMART" id="SM01162">
    <property type="entry name" value="DUF1771"/>
    <property type="match status" value="1"/>
</dbReference>
<evidence type="ECO:0000256" key="1">
    <source>
        <dbReference type="SAM" id="MobiDB-lite"/>
    </source>
</evidence>
<evidence type="ECO:0000313" key="4">
    <source>
        <dbReference type="Proteomes" id="UP001189122"/>
    </source>
</evidence>
<dbReference type="InterPro" id="IPR013899">
    <property type="entry name" value="DUF1771"/>
</dbReference>
<proteinExistence type="predicted"/>
<dbReference type="Gene3D" id="3.30.1370.110">
    <property type="match status" value="1"/>
</dbReference>
<dbReference type="PANTHER" id="PTHR47676">
    <property type="entry name" value="OS01G0225100 PROTEIN"/>
    <property type="match status" value="1"/>
</dbReference>
<dbReference type="EMBL" id="LR743604">
    <property type="protein sequence ID" value="CAA2633832.1"/>
    <property type="molecule type" value="Genomic_DNA"/>
</dbReference>
<feature type="domain" description="Smr" evidence="2">
    <location>
        <begin position="285"/>
        <end position="360"/>
    </location>
</feature>
<dbReference type="Proteomes" id="UP001189122">
    <property type="component" value="Unassembled WGS sequence"/>
</dbReference>
<dbReference type="SMART" id="SM00463">
    <property type="entry name" value="SMR"/>
    <property type="match status" value="1"/>
</dbReference>
<name>A0A7I8JRT2_SPIIN</name>
<dbReference type="SUPFAM" id="SSF160443">
    <property type="entry name" value="SMR domain-like"/>
    <property type="match status" value="1"/>
</dbReference>
<dbReference type="InterPro" id="IPR002625">
    <property type="entry name" value="Smr_dom"/>
</dbReference>
<protein>
    <recommendedName>
        <fullName evidence="2">Smr domain-containing protein</fullName>
    </recommendedName>
</protein>
<dbReference type="InterPro" id="IPR055319">
    <property type="entry name" value="At5g58720-like"/>
</dbReference>
<dbReference type="EMBL" id="CACRZD030000017">
    <property type="protein sequence ID" value="CAA6672896.1"/>
    <property type="molecule type" value="Genomic_DNA"/>
</dbReference>
<dbReference type="Pfam" id="PF08590">
    <property type="entry name" value="DUF1771"/>
    <property type="match status" value="1"/>
</dbReference>
<dbReference type="InterPro" id="IPR036063">
    <property type="entry name" value="Smr_dom_sf"/>
</dbReference>
<evidence type="ECO:0000313" key="3">
    <source>
        <dbReference type="EMBL" id="CAA2633832.1"/>
    </source>
</evidence>
<dbReference type="AlphaFoldDB" id="A0A7I8JRT2"/>
<organism evidence="3">
    <name type="scientific">Spirodela intermedia</name>
    <name type="common">Intermediate duckweed</name>
    <dbReference type="NCBI Taxonomy" id="51605"/>
    <lineage>
        <taxon>Eukaryota</taxon>
        <taxon>Viridiplantae</taxon>
        <taxon>Streptophyta</taxon>
        <taxon>Embryophyta</taxon>
        <taxon>Tracheophyta</taxon>
        <taxon>Spermatophyta</taxon>
        <taxon>Magnoliopsida</taxon>
        <taxon>Liliopsida</taxon>
        <taxon>Araceae</taxon>
        <taxon>Lemnoideae</taxon>
        <taxon>Spirodela</taxon>
    </lineage>
</organism>
<reference evidence="3 4" key="1">
    <citation type="submission" date="2019-12" db="EMBL/GenBank/DDBJ databases">
        <authorList>
            <person name="Scholz U."/>
            <person name="Mascher M."/>
            <person name="Fiebig A."/>
        </authorList>
    </citation>
    <scope>NUCLEOTIDE SEQUENCE</scope>
</reference>
<dbReference type="PROSITE" id="PS50828">
    <property type="entry name" value="SMR"/>
    <property type="match status" value="1"/>
</dbReference>